<keyword evidence="3" id="KW-1185">Reference proteome</keyword>
<dbReference type="Gene3D" id="3.40.50.410">
    <property type="entry name" value="von Willebrand factor, type A domain"/>
    <property type="match status" value="1"/>
</dbReference>
<feature type="non-terminal residue" evidence="2">
    <location>
        <position position="199"/>
    </location>
</feature>
<dbReference type="Pfam" id="PF00092">
    <property type="entry name" value="VWA"/>
    <property type="match status" value="1"/>
</dbReference>
<dbReference type="EMBL" id="UYYB01120071">
    <property type="protein sequence ID" value="VDM82923.1"/>
    <property type="molecule type" value="Genomic_DNA"/>
</dbReference>
<dbReference type="InterPro" id="IPR002035">
    <property type="entry name" value="VWF_A"/>
</dbReference>
<dbReference type="InterPro" id="IPR036465">
    <property type="entry name" value="vWFA_dom_sf"/>
</dbReference>
<reference evidence="2 3" key="1">
    <citation type="submission" date="2018-11" db="EMBL/GenBank/DDBJ databases">
        <authorList>
            <consortium name="Pathogen Informatics"/>
        </authorList>
    </citation>
    <scope>NUCLEOTIDE SEQUENCE [LARGE SCALE GENOMIC DNA]</scope>
</reference>
<evidence type="ECO:0000313" key="2">
    <source>
        <dbReference type="EMBL" id="VDM82923.1"/>
    </source>
</evidence>
<name>A0A3P7JPV5_STRVU</name>
<dbReference type="Proteomes" id="UP000270094">
    <property type="component" value="Unassembled WGS sequence"/>
</dbReference>
<dbReference type="PROSITE" id="PS50234">
    <property type="entry name" value="VWFA"/>
    <property type="match status" value="1"/>
</dbReference>
<protein>
    <recommendedName>
        <fullName evidence="1">VWFA domain-containing protein</fullName>
    </recommendedName>
</protein>
<gene>
    <name evidence="2" type="ORF">SVUK_LOCUS17921</name>
</gene>
<evidence type="ECO:0000313" key="3">
    <source>
        <dbReference type="Proteomes" id="UP000270094"/>
    </source>
</evidence>
<evidence type="ECO:0000259" key="1">
    <source>
        <dbReference type="PROSITE" id="PS50234"/>
    </source>
</evidence>
<dbReference type="OrthoDB" id="6132182at2759"/>
<accession>A0A3P7JPV5</accession>
<dbReference type="AlphaFoldDB" id="A0A3P7JPV5"/>
<feature type="domain" description="VWFA" evidence="1">
    <location>
        <begin position="1"/>
        <end position="148"/>
    </location>
</feature>
<proteinExistence type="predicted"/>
<sequence>MFSVSSLKHNARVRVSVISFDPEPTVTLDFTDISERDKMFAKIEAIKTINEQPSYSDAVSLALDHLRSGGRAGAKANIIIVGSGKGNDTFEERTAVAERMKKTPSIGCFAVDSSPSTDINSLKLFTGSRERVFPYERNAEFARQINKMATVVDNPKCQFVLGAIRDRVHAAAGVEVQAVTPVEWVYSTVGPPKEEHIVQ</sequence>
<organism evidence="2 3">
    <name type="scientific">Strongylus vulgaris</name>
    <name type="common">Blood worm</name>
    <dbReference type="NCBI Taxonomy" id="40348"/>
    <lineage>
        <taxon>Eukaryota</taxon>
        <taxon>Metazoa</taxon>
        <taxon>Ecdysozoa</taxon>
        <taxon>Nematoda</taxon>
        <taxon>Chromadorea</taxon>
        <taxon>Rhabditida</taxon>
        <taxon>Rhabditina</taxon>
        <taxon>Rhabditomorpha</taxon>
        <taxon>Strongyloidea</taxon>
        <taxon>Strongylidae</taxon>
        <taxon>Strongylus</taxon>
    </lineage>
</organism>
<dbReference type="CDD" id="cd00198">
    <property type="entry name" value="vWFA"/>
    <property type="match status" value="1"/>
</dbReference>
<dbReference type="SUPFAM" id="SSF53300">
    <property type="entry name" value="vWA-like"/>
    <property type="match status" value="1"/>
</dbReference>